<sequence>MSPVVVRMSLQGPEKQLAPAGRWRLASARRLTPKQRNMARHPTRHVFLPNAPRICRRGKRRILEQSL</sequence>
<gene>
    <name evidence="1" type="ORF">CMEL01_09144</name>
</gene>
<proteinExistence type="predicted"/>
<dbReference type="EMBL" id="MLGG01000079">
    <property type="protein sequence ID" value="KAK1447305.1"/>
    <property type="molecule type" value="Genomic_DNA"/>
</dbReference>
<protein>
    <submittedName>
        <fullName evidence="1">Uncharacterized protein</fullName>
    </submittedName>
</protein>
<dbReference type="AlphaFoldDB" id="A0AAI9U077"/>
<organism evidence="1 2">
    <name type="scientific">Colletotrichum melonis</name>
    <dbReference type="NCBI Taxonomy" id="1209925"/>
    <lineage>
        <taxon>Eukaryota</taxon>
        <taxon>Fungi</taxon>
        <taxon>Dikarya</taxon>
        <taxon>Ascomycota</taxon>
        <taxon>Pezizomycotina</taxon>
        <taxon>Sordariomycetes</taxon>
        <taxon>Hypocreomycetidae</taxon>
        <taxon>Glomerellales</taxon>
        <taxon>Glomerellaceae</taxon>
        <taxon>Colletotrichum</taxon>
        <taxon>Colletotrichum acutatum species complex</taxon>
    </lineage>
</organism>
<keyword evidence="2" id="KW-1185">Reference proteome</keyword>
<evidence type="ECO:0000313" key="2">
    <source>
        <dbReference type="Proteomes" id="UP001239795"/>
    </source>
</evidence>
<reference evidence="1 2" key="1">
    <citation type="submission" date="2016-10" db="EMBL/GenBank/DDBJ databases">
        <title>The genome sequence of Colletotrichum fioriniae PJ7.</title>
        <authorList>
            <person name="Baroncelli R."/>
        </authorList>
    </citation>
    <scope>NUCLEOTIDE SEQUENCE [LARGE SCALE GENOMIC DNA]</scope>
    <source>
        <strain evidence="1">Col 31</strain>
    </source>
</reference>
<name>A0AAI9U077_9PEZI</name>
<evidence type="ECO:0000313" key="1">
    <source>
        <dbReference type="EMBL" id="KAK1447305.1"/>
    </source>
</evidence>
<comment type="caution">
    <text evidence="1">The sequence shown here is derived from an EMBL/GenBank/DDBJ whole genome shotgun (WGS) entry which is preliminary data.</text>
</comment>
<dbReference type="Proteomes" id="UP001239795">
    <property type="component" value="Unassembled WGS sequence"/>
</dbReference>
<accession>A0AAI9U077</accession>